<dbReference type="InterPro" id="IPR000160">
    <property type="entry name" value="GGDEF_dom"/>
</dbReference>
<dbReference type="InterPro" id="IPR003018">
    <property type="entry name" value="GAF"/>
</dbReference>
<dbReference type="Proteomes" id="UP000078148">
    <property type="component" value="Chromosome"/>
</dbReference>
<dbReference type="PANTHER" id="PTHR45138">
    <property type="entry name" value="REGULATORY COMPONENTS OF SENSORY TRANSDUCTION SYSTEM"/>
    <property type="match status" value="1"/>
</dbReference>
<dbReference type="InterPro" id="IPR043128">
    <property type="entry name" value="Rev_trsase/Diguanyl_cyclase"/>
</dbReference>
<protein>
    <recommendedName>
        <fullName evidence="1">GGDEF domain-containing protein</fullName>
    </recommendedName>
</protein>
<dbReference type="GO" id="GO:1902201">
    <property type="term" value="P:negative regulation of bacterial-type flagellum-dependent cell motility"/>
    <property type="evidence" value="ECO:0007669"/>
    <property type="project" value="TreeGrafter"/>
</dbReference>
<dbReference type="KEGG" id="pbv:AR543_17540"/>
<proteinExistence type="predicted"/>
<dbReference type="InterPro" id="IPR050469">
    <property type="entry name" value="Diguanylate_Cyclase"/>
</dbReference>
<dbReference type="Pfam" id="PF13185">
    <property type="entry name" value="GAF_2"/>
    <property type="match status" value="1"/>
</dbReference>
<dbReference type="PROSITE" id="PS50887">
    <property type="entry name" value="GGDEF"/>
    <property type="match status" value="1"/>
</dbReference>
<name>A0A172ZJ21_9BACL</name>
<dbReference type="GO" id="GO:0043709">
    <property type="term" value="P:cell adhesion involved in single-species biofilm formation"/>
    <property type="evidence" value="ECO:0007669"/>
    <property type="project" value="TreeGrafter"/>
</dbReference>
<dbReference type="RefSeq" id="WP_060535727.1">
    <property type="nucleotide sequence ID" value="NZ_CP013023.1"/>
</dbReference>
<reference evidence="3" key="1">
    <citation type="submission" date="2015-10" db="EMBL/GenBank/DDBJ databases">
        <title>Genome of Paenibacillus bovis sp. nov.</title>
        <authorList>
            <person name="Wu Z."/>
            <person name="Gao C."/>
            <person name="Liu Z."/>
            <person name="Zheng H."/>
        </authorList>
    </citation>
    <scope>NUCLEOTIDE SEQUENCE [LARGE SCALE GENOMIC DNA]</scope>
    <source>
        <strain evidence="3">BD3526</strain>
    </source>
</reference>
<reference evidence="2 3" key="2">
    <citation type="journal article" date="2016" name="Int. J. Syst. Evol. Microbiol.">
        <title>Paenibacillus bovis sp. nov., isolated from raw yak (Bos grunniens) milk.</title>
        <authorList>
            <person name="Gao C."/>
            <person name="Han J."/>
            <person name="Liu Z."/>
            <person name="Xu X."/>
            <person name="Hang F."/>
            <person name="Wu Z."/>
        </authorList>
    </citation>
    <scope>NUCLEOTIDE SEQUENCE [LARGE SCALE GENOMIC DNA]</scope>
    <source>
        <strain evidence="2 3">BD3526</strain>
    </source>
</reference>
<sequence>MPDHPWNSPAQSWRAEAGHTSYPVVPVNDDTFWLQKADIGESDFLHIEALLEESLKDWYEQNRMIDKVCHSAWFLLNHQRKYIGGVGLLSGQELLIQQSIKDRQQSEAAATSSAEPSGVITCPLYTRTKGTLFVLLGCISSADHPVSANDLEMLGMHYRSLFYKRFEYTFVADMLSSQTVIEREAQRRTVLFHIIQRMYDKFEVDAIITEMFAIVDQMYPLVQFELLVSQGAQNRNPRVKPLVMQSSADDMCVRTFSTGEVSVAVHPGTDGNSDKMEAALPLMGKQGIYGVFHIMADYPLEEEDLELLMIIAEAAGRTFENARLYEQSQMLNEDLRLINNITHRLNQSLKLEEIFQFAVGELLKVFKAEHVIVLYLNPKTDRFEIVSGNVPALDGGSVDKNEGYTGLIYRNKEPIIMSDYCSVPGTESIFMRETGSCSMIASPLMSSGEVNGAIYLGHPQSHYFSYDNFKLLQVITTHIGLSVSNAALHSEVQRMASRDALTGLYQRRYLDDSISNYQNATYSGSLLMVDIDKFKVVNDTYGHQVGDEILKQVSRIIQRLIRDGDIAARWGGEELAVYFPQVDKSRAYHIAERIRETISEETDPKVTVSGGVADWNWKDKDVSVESLFYRADMALYQAKHNGRNQIRMDAEMRG</sequence>
<evidence type="ECO:0000259" key="1">
    <source>
        <dbReference type="PROSITE" id="PS50887"/>
    </source>
</evidence>
<organism evidence="2 3">
    <name type="scientific">Paenibacillus bovis</name>
    <dbReference type="NCBI Taxonomy" id="1616788"/>
    <lineage>
        <taxon>Bacteria</taxon>
        <taxon>Bacillati</taxon>
        <taxon>Bacillota</taxon>
        <taxon>Bacilli</taxon>
        <taxon>Bacillales</taxon>
        <taxon>Paenibacillaceae</taxon>
        <taxon>Paenibacillus</taxon>
    </lineage>
</organism>
<dbReference type="NCBIfam" id="TIGR00254">
    <property type="entry name" value="GGDEF"/>
    <property type="match status" value="1"/>
</dbReference>
<gene>
    <name evidence="2" type="ORF">AR543_17540</name>
</gene>
<dbReference type="OrthoDB" id="9759607at2"/>
<dbReference type="PANTHER" id="PTHR45138:SF9">
    <property type="entry name" value="DIGUANYLATE CYCLASE DGCM-RELATED"/>
    <property type="match status" value="1"/>
</dbReference>
<keyword evidence="3" id="KW-1185">Reference proteome</keyword>
<dbReference type="CDD" id="cd01949">
    <property type="entry name" value="GGDEF"/>
    <property type="match status" value="1"/>
</dbReference>
<dbReference type="EMBL" id="CP013023">
    <property type="protein sequence ID" value="ANF97631.1"/>
    <property type="molecule type" value="Genomic_DNA"/>
</dbReference>
<dbReference type="GO" id="GO:0005886">
    <property type="term" value="C:plasma membrane"/>
    <property type="evidence" value="ECO:0007669"/>
    <property type="project" value="TreeGrafter"/>
</dbReference>
<dbReference type="AlphaFoldDB" id="A0A172ZJ21"/>
<dbReference type="InterPro" id="IPR029787">
    <property type="entry name" value="Nucleotide_cyclase"/>
</dbReference>
<dbReference type="Gene3D" id="3.30.70.270">
    <property type="match status" value="1"/>
</dbReference>
<dbReference type="SUPFAM" id="SSF55073">
    <property type="entry name" value="Nucleotide cyclase"/>
    <property type="match status" value="1"/>
</dbReference>
<dbReference type="InterPro" id="IPR029016">
    <property type="entry name" value="GAF-like_dom_sf"/>
</dbReference>
<dbReference type="SMART" id="SM00065">
    <property type="entry name" value="GAF"/>
    <property type="match status" value="1"/>
</dbReference>
<dbReference type="Gene3D" id="3.30.450.40">
    <property type="match status" value="2"/>
</dbReference>
<dbReference type="SMART" id="SM00267">
    <property type="entry name" value="GGDEF"/>
    <property type="match status" value="1"/>
</dbReference>
<evidence type="ECO:0000313" key="3">
    <source>
        <dbReference type="Proteomes" id="UP000078148"/>
    </source>
</evidence>
<dbReference type="Pfam" id="PF00990">
    <property type="entry name" value="GGDEF"/>
    <property type="match status" value="1"/>
</dbReference>
<evidence type="ECO:0000313" key="2">
    <source>
        <dbReference type="EMBL" id="ANF97631.1"/>
    </source>
</evidence>
<dbReference type="FunFam" id="3.30.70.270:FF:000001">
    <property type="entry name" value="Diguanylate cyclase domain protein"/>
    <property type="match status" value="1"/>
</dbReference>
<feature type="domain" description="GGDEF" evidence="1">
    <location>
        <begin position="522"/>
        <end position="651"/>
    </location>
</feature>
<dbReference type="STRING" id="1616788.AR543_17540"/>
<dbReference type="SUPFAM" id="SSF55781">
    <property type="entry name" value="GAF domain-like"/>
    <property type="match status" value="2"/>
</dbReference>
<accession>A0A172ZJ21</accession>
<dbReference type="GO" id="GO:0052621">
    <property type="term" value="F:diguanylate cyclase activity"/>
    <property type="evidence" value="ECO:0007669"/>
    <property type="project" value="TreeGrafter"/>
</dbReference>